<dbReference type="AlphaFoldDB" id="A0AAX3BDZ7"/>
<dbReference type="EMBL" id="CP073355">
    <property type="protein sequence ID" value="URA10519.1"/>
    <property type="molecule type" value="Genomic_DNA"/>
</dbReference>
<proteinExistence type="predicted"/>
<organism evidence="1 2">
    <name type="scientific">Thermospira aquatica</name>
    <dbReference type="NCBI Taxonomy" id="2828656"/>
    <lineage>
        <taxon>Bacteria</taxon>
        <taxon>Pseudomonadati</taxon>
        <taxon>Spirochaetota</taxon>
        <taxon>Spirochaetia</taxon>
        <taxon>Brevinematales</taxon>
        <taxon>Thermospiraceae</taxon>
        <taxon>Thermospira</taxon>
    </lineage>
</organism>
<protein>
    <submittedName>
        <fullName evidence="1">LPP20 family lipoprotein</fullName>
    </submittedName>
</protein>
<dbReference type="PROSITE" id="PS51257">
    <property type="entry name" value="PROKAR_LIPOPROTEIN"/>
    <property type="match status" value="1"/>
</dbReference>
<accession>A0AAX3BDZ7</accession>
<reference evidence="1" key="1">
    <citation type="submission" date="2021-04" db="EMBL/GenBank/DDBJ databases">
        <authorList>
            <person name="Postec A."/>
        </authorList>
    </citation>
    <scope>NUCLEOTIDE SEQUENCE</scope>
    <source>
        <strain evidence="1">F1F22</strain>
    </source>
</reference>
<gene>
    <name evidence="1" type="ORF">KDW03_01575</name>
</gene>
<dbReference type="KEGG" id="taqu:KDW03_01575"/>
<sequence>MKVGKIFWIAAVVVVLSCGEQSVRTTSSPARKSEQPSWITSSSQDKEYFYTVGYAEGIDVLEKLKDQALADAKAKIANTIFEQAEVDKEIRSYGMISEDSRDSLKAEFRQSVRTRSVARLTGVEIVQQYTEDVVEDGLKYTRVWVQAKIKRSTMEAERSRILSELARKLAMVDENLRKAEQAARSGRVREAIEAYQKAIVSATQVDERRDEIGVYAQAVTSLLQKIRIKPVSIPQTLDTDKGGKLVFQVVYLGETEIPAEGLAVSFTLRGNTGLWTRSALSGKEGQLVCEIENLKSSIPENKLIAVVDIDFPELLSLGDAYKGLYTQLRDAVTKSQVQVSFKSVSLRKQEKITTVLCLVQQDGSWQTLKPLETEMESAILKKGYKVKRISQRPDATSLVDLNPSVFGVLKSQGMAQVVIVSVVPSEISYNESVGRYVGTYQVSLQMVDVESQEVLQTANTRITASAEKKEQVLQAFVNASSRQLVELLE</sequence>
<evidence type="ECO:0000313" key="1">
    <source>
        <dbReference type="EMBL" id="URA10519.1"/>
    </source>
</evidence>
<evidence type="ECO:0000313" key="2">
    <source>
        <dbReference type="Proteomes" id="UP001056539"/>
    </source>
</evidence>
<keyword evidence="2" id="KW-1185">Reference proteome</keyword>
<reference evidence="1" key="2">
    <citation type="submission" date="2022-06" db="EMBL/GenBank/DDBJ databases">
        <title>Thermospira aquatica gen. nov., sp. nov.</title>
        <authorList>
            <person name="Ben Ali Gam Z."/>
            <person name="Labat M."/>
        </authorList>
    </citation>
    <scope>NUCLEOTIDE SEQUENCE</scope>
    <source>
        <strain evidence="1">F1F22</strain>
    </source>
</reference>
<dbReference type="Proteomes" id="UP001056539">
    <property type="component" value="Chromosome"/>
</dbReference>
<dbReference type="RefSeq" id="WP_271435647.1">
    <property type="nucleotide sequence ID" value="NZ_CP073355.1"/>
</dbReference>
<name>A0AAX3BDZ7_9SPIR</name>
<keyword evidence="1" id="KW-0449">Lipoprotein</keyword>